<name>A0A0L6VM39_9BASI</name>
<evidence type="ECO:0000313" key="2">
    <source>
        <dbReference type="EMBL" id="KNZ61642.1"/>
    </source>
</evidence>
<reference evidence="2 3" key="1">
    <citation type="submission" date="2015-08" db="EMBL/GenBank/DDBJ databases">
        <title>Next Generation Sequencing and Analysis of the Genome of Puccinia sorghi L Schw, the Causal Agent of Maize Common Rust.</title>
        <authorList>
            <person name="Rochi L."/>
            <person name="Burguener G."/>
            <person name="Darino M."/>
            <person name="Turjanski A."/>
            <person name="Kreff E."/>
            <person name="Dieguez M.J."/>
            <person name="Sacco F."/>
        </authorList>
    </citation>
    <scope>NUCLEOTIDE SEQUENCE [LARGE SCALE GENOMIC DNA]</scope>
    <source>
        <strain evidence="2 3">RO10H11247</strain>
    </source>
</reference>
<dbReference type="EMBL" id="LAVV01004176">
    <property type="protein sequence ID" value="KNZ61642.1"/>
    <property type="molecule type" value="Genomic_DNA"/>
</dbReference>
<comment type="caution">
    <text evidence="2">The sequence shown here is derived from an EMBL/GenBank/DDBJ whole genome shotgun (WGS) entry which is preliminary data.</text>
</comment>
<feature type="region of interest" description="Disordered" evidence="1">
    <location>
        <begin position="1"/>
        <end position="23"/>
    </location>
</feature>
<dbReference type="Proteomes" id="UP000037035">
    <property type="component" value="Unassembled WGS sequence"/>
</dbReference>
<feature type="region of interest" description="Disordered" evidence="1">
    <location>
        <begin position="118"/>
        <end position="146"/>
    </location>
</feature>
<organism evidence="2 3">
    <name type="scientific">Puccinia sorghi</name>
    <dbReference type="NCBI Taxonomy" id="27349"/>
    <lineage>
        <taxon>Eukaryota</taxon>
        <taxon>Fungi</taxon>
        <taxon>Dikarya</taxon>
        <taxon>Basidiomycota</taxon>
        <taxon>Pucciniomycotina</taxon>
        <taxon>Pucciniomycetes</taxon>
        <taxon>Pucciniales</taxon>
        <taxon>Pucciniaceae</taxon>
        <taxon>Puccinia</taxon>
    </lineage>
</organism>
<feature type="compositionally biased region" description="Polar residues" evidence="1">
    <location>
        <begin position="118"/>
        <end position="141"/>
    </location>
</feature>
<dbReference type="VEuPathDB" id="FungiDB:VP01_1375g6"/>
<proteinExistence type="predicted"/>
<keyword evidence="3" id="KW-1185">Reference proteome</keyword>
<dbReference type="AlphaFoldDB" id="A0A0L6VM39"/>
<evidence type="ECO:0000313" key="3">
    <source>
        <dbReference type="Proteomes" id="UP000037035"/>
    </source>
</evidence>
<sequence length="194" mass="21980">MDLRFENNDCVSDSEEGEKKGDAPARWIPYWQNHSHITLTQAEHHGTNIINNQVYGHSGTKFLHIKGLEKVPRNLPMDCYAKVWWDGLRTFEQVTVSKVLVFGLEDLAHGLDQIMSKNTAIPTRPSNTSAPAKNRGRSPNNPRAPVPPEEFVLCAFRRQRGKIRSNQHSSDGLLGCIPRMYTQTFWGHISFDGV</sequence>
<gene>
    <name evidence="2" type="ORF">VP01_1375g6</name>
</gene>
<dbReference type="OrthoDB" id="10489376at2759"/>
<protein>
    <submittedName>
        <fullName evidence="2">Uncharacterized protein</fullName>
    </submittedName>
</protein>
<evidence type="ECO:0000256" key="1">
    <source>
        <dbReference type="SAM" id="MobiDB-lite"/>
    </source>
</evidence>
<accession>A0A0L6VM39</accession>